<comment type="function">
    <text evidence="17">Component of the RNF20/40 E3 ubiquitin-protein ligase complex that mediates monoubiquitination of 'Lys-120' of histone H2B (H2BK120ub1). H2BK120ub1 gives a specific tag for epigenetic transcriptional activation and is also prerequisite for histone H3 'Lys-4' and 'Lys-79' methylation (H3K4me and H3K79me, respectively). It thereby plays a central role in histone code and gene regulation. The RNF20/40 complex forms a H2B ubiquitin ligase complex in cooperation with the E2 enzyme UBE2A or UBE2B; reports about the cooperation with UBE2E1/UBCH are contradictory. Required for transcriptional activation of Hox genes.</text>
</comment>
<evidence type="ECO:0000256" key="16">
    <source>
        <dbReference type="ARBA" id="ARBA00023242"/>
    </source>
</evidence>
<sequence length="961" mass="109036">MSGPGNKRAAGDGGSGPPEKKLSREEKTTTTLIEPIRLGGISSTEEMDLKVLQFKNKKLAERLEQRQACEDELRERIEKLEKRQATDDATLLIVNRYWAQLDETVEALLRCHESQGELSSAPEAPGTQEGPTCDGTPLPEPGTSELRDPLLMQLRPPLSEPALAFVVALGASSSEEVELELQGRMEFSKAAVSRVVEASDRLQRRVEELCQRVYSRGDSEPLSEVAQARTRELGRENRRLQDLATQLQEKHHRISLEYSELQDKVTSAETKVLEMETTVEDLQWDIEKLRKREQKLNKHLAEALEQLNSGYYVSGSSSGFQGGQITLSMQKVALRSLPEEVVRETGEYRMLQAQFSLLYNESLQVKTQLDEARGLLLATKNSHLRHIEHMESDELGLQKKLRTEVIQLEDTLAQVRKEYEMLRIEFEQNLAANEQAGPINREMRHLISSLQNHNHQLKGDAQRYKRKLREVQAEIGKLRAQASGSAHSTPNLGHPEDSGLSAPAPGKEEGGPGPVSTPDNRKEMAPVPGTTTTTTSVKKEELVPSEEDFQGVTPGAQGPSSRGREPEARPKRELREREGPGLGPPPVASALSRADREKAKVEEAKRKESELLKGLRAELKKAQESQKEMKLLLDMYKSAPKEQRDKVQLMAAERKAKAEVDELRSRIRELEERDRRESKKIADEDALRRIRQAEEQIEHLQRKLGATKQEEEALLSEMDVTGQAFEDMQEQNGRLLQQLREKDDANFKLMSERIKANQIHKLLREEKDELGEQVLGLKSQVDAQLLTVQKLEEKERALQGSLGGVEKELTLRSQALELNKRKAVEAAQLAEDLKVQLEHVQTRLREIQPCLAESRAAREKESFNLKRAQEDISRLRRKLEKQRKVEVYADADEILQEEIKEYKARLTCPCCNTRKKDAVLTKCFHVFCFECVRGRYEARQRKCPKCNAAFGAHDFHRIYIS</sequence>
<evidence type="ECO:0000256" key="9">
    <source>
        <dbReference type="ARBA" id="ARBA00022771"/>
    </source>
</evidence>
<evidence type="ECO:0000256" key="2">
    <source>
        <dbReference type="ARBA" id="ARBA00004123"/>
    </source>
</evidence>
<evidence type="ECO:0000256" key="20">
    <source>
        <dbReference type="SAM" id="Coils"/>
    </source>
</evidence>
<dbReference type="GeneTree" id="ENSGT00390000002866"/>
<dbReference type="UniPathway" id="UPA00143"/>
<evidence type="ECO:0000256" key="5">
    <source>
        <dbReference type="ARBA" id="ARBA00022499"/>
    </source>
</evidence>
<dbReference type="InterPro" id="IPR058642">
    <property type="entry name" value="BRE1A/B-like_dom"/>
</dbReference>
<feature type="compositionally biased region" description="Polar residues" evidence="21">
    <location>
        <begin position="482"/>
        <end position="491"/>
    </location>
</feature>
<dbReference type="Proteomes" id="UP000240080">
    <property type="component" value="Chromosome 16"/>
</dbReference>
<comment type="similarity">
    <text evidence="4 19">Belongs to the BRE1 family.</text>
</comment>
<dbReference type="InterPro" id="IPR013956">
    <property type="entry name" value="E3_ubiquit_lig_Bre1"/>
</dbReference>
<dbReference type="Pfam" id="PF26052">
    <property type="entry name" value="BRE1B"/>
    <property type="match status" value="1"/>
</dbReference>
<dbReference type="PANTHER" id="PTHR23163">
    <property type="entry name" value="RING FINGER PROTEIN-RELATED"/>
    <property type="match status" value="1"/>
</dbReference>
<keyword evidence="8 19" id="KW-0479">Metal-binding</keyword>
<dbReference type="GO" id="GO:0033503">
    <property type="term" value="C:HULC complex"/>
    <property type="evidence" value="ECO:0007669"/>
    <property type="project" value="UniProtKB-ARBA"/>
</dbReference>
<evidence type="ECO:0000256" key="15">
    <source>
        <dbReference type="ARBA" id="ARBA00023054"/>
    </source>
</evidence>
<keyword evidence="14" id="KW-0007">Acetylation</keyword>
<evidence type="ECO:0000256" key="18">
    <source>
        <dbReference type="PROSITE-ProRule" id="PRU00175"/>
    </source>
</evidence>
<dbReference type="GO" id="GO:0061630">
    <property type="term" value="F:ubiquitin protein ligase activity"/>
    <property type="evidence" value="ECO:0007669"/>
    <property type="project" value="UniProtKB-EC"/>
</dbReference>
<protein>
    <recommendedName>
        <fullName evidence="19">E3 ubiquitin protein ligase</fullName>
        <ecNumber evidence="19">2.3.2.27</ecNumber>
    </recommendedName>
</protein>
<dbReference type="InterPro" id="IPR017907">
    <property type="entry name" value="Znf_RING_CS"/>
</dbReference>
<gene>
    <name evidence="23" type="primary">RNF40</name>
</gene>
<dbReference type="SMART" id="SM00184">
    <property type="entry name" value="RING"/>
    <property type="match status" value="1"/>
</dbReference>
<evidence type="ECO:0000256" key="11">
    <source>
        <dbReference type="ARBA" id="ARBA00022833"/>
    </source>
</evidence>
<dbReference type="Pfam" id="PF26095">
    <property type="entry name" value="CC_Bre1"/>
    <property type="match status" value="1"/>
</dbReference>
<evidence type="ECO:0000256" key="6">
    <source>
        <dbReference type="ARBA" id="ARBA00022553"/>
    </source>
</evidence>
<reference evidence="23 24" key="1">
    <citation type="journal article" date="2012" name="Nature">
        <title>The bonobo genome compared with the chimpanzee and human genomes.</title>
        <authorList>
            <person name="Prufer K."/>
            <person name="Munch K."/>
            <person name="Hellmann I."/>
            <person name="Akagi K."/>
            <person name="Miller J.R."/>
            <person name="Walenz B."/>
            <person name="Koren S."/>
            <person name="Sutton G."/>
            <person name="Kodira C."/>
            <person name="Winer R."/>
            <person name="Knight J.R."/>
            <person name="Mullikin J.C."/>
            <person name="Meader S.J."/>
            <person name="Ponting C.P."/>
            <person name="Lunter G."/>
            <person name="Higashino S."/>
            <person name="Hobolth A."/>
            <person name="Dutheil J."/>
            <person name="Karakoc E."/>
            <person name="Alkan C."/>
            <person name="Sajjadian S."/>
            <person name="Catacchio C.R."/>
            <person name="Ventura M."/>
            <person name="Marques-Bonet T."/>
            <person name="Eichler E.E."/>
            <person name="Andre C."/>
            <person name="Atencia R."/>
            <person name="Mugisha L."/>
            <person name="Junhold J."/>
            <person name="Patterson N."/>
            <person name="Siebauer M."/>
            <person name="Good J.M."/>
            <person name="Fischer A."/>
            <person name="Ptak S.E."/>
            <person name="Lachmann M."/>
            <person name="Symer D.E."/>
            <person name="Mailund T."/>
            <person name="Schierup M.H."/>
            <person name="Andres A.M."/>
            <person name="Kelso J."/>
            <person name="Paabo S."/>
        </authorList>
    </citation>
    <scope>NUCLEOTIDE SEQUENCE [LARGE SCALE GENOMIC DNA]</scope>
</reference>
<keyword evidence="16 19" id="KW-0539">Nucleus</keyword>
<evidence type="ECO:0000256" key="14">
    <source>
        <dbReference type="ARBA" id="ARBA00022990"/>
    </source>
</evidence>
<evidence type="ECO:0000256" key="19">
    <source>
        <dbReference type="RuleBase" id="RU365038"/>
    </source>
</evidence>
<keyword evidence="6" id="KW-0597">Phosphoprotein</keyword>
<evidence type="ECO:0000256" key="21">
    <source>
        <dbReference type="SAM" id="MobiDB-lite"/>
    </source>
</evidence>
<dbReference type="Gene3D" id="3.30.40.10">
    <property type="entry name" value="Zinc/RING finger domain, C3HC4 (zinc finger)"/>
    <property type="match status" value="1"/>
</dbReference>
<feature type="coiled-coil region" evidence="20">
    <location>
        <begin position="858"/>
        <end position="885"/>
    </location>
</feature>
<keyword evidence="5" id="KW-1017">Isopeptide bond</keyword>
<keyword evidence="11 19" id="KW-0862">Zinc</keyword>
<proteinExistence type="inferred from homology"/>
<dbReference type="PROSITE" id="PS00518">
    <property type="entry name" value="ZF_RING_1"/>
    <property type="match status" value="1"/>
</dbReference>
<evidence type="ECO:0000259" key="22">
    <source>
        <dbReference type="PROSITE" id="PS50089"/>
    </source>
</evidence>
<dbReference type="Bgee" id="ENSPPAG00000027105">
    <property type="expression patterns" value="Expressed in testis and 6 other cell types or tissues"/>
</dbReference>
<dbReference type="InterPro" id="IPR058643">
    <property type="entry name" value="BRE1-like_CC"/>
</dbReference>
<evidence type="ECO:0000256" key="4">
    <source>
        <dbReference type="ARBA" id="ARBA00005555"/>
    </source>
</evidence>
<dbReference type="PANTHER" id="PTHR23163:SF4">
    <property type="entry name" value="E3 UBIQUITIN-PROTEIN LIGASE BRE1B"/>
    <property type="match status" value="1"/>
</dbReference>
<evidence type="ECO:0000256" key="10">
    <source>
        <dbReference type="ARBA" id="ARBA00022786"/>
    </source>
</evidence>
<keyword evidence="13 19" id="KW-0156">Chromatin regulator</keyword>
<evidence type="ECO:0000256" key="1">
    <source>
        <dbReference type="ARBA" id="ARBA00000900"/>
    </source>
</evidence>
<accession>A0A2R8ZTE0</accession>
<dbReference type="SUPFAM" id="SSF57850">
    <property type="entry name" value="RING/U-box"/>
    <property type="match status" value="1"/>
</dbReference>
<keyword evidence="24" id="KW-1185">Reference proteome</keyword>
<keyword evidence="12" id="KW-0832">Ubl conjugation</keyword>
<feature type="compositionally biased region" description="Basic and acidic residues" evidence="21">
    <location>
        <begin position="562"/>
        <end position="579"/>
    </location>
</feature>
<feature type="compositionally biased region" description="Basic and acidic residues" evidence="21">
    <location>
        <begin position="593"/>
        <end position="606"/>
    </location>
</feature>
<reference evidence="23" key="3">
    <citation type="submission" date="2025-09" db="UniProtKB">
        <authorList>
            <consortium name="Ensembl"/>
        </authorList>
    </citation>
    <scope>IDENTIFICATION</scope>
</reference>
<feature type="coiled-coil region" evidence="20">
    <location>
        <begin position="230"/>
        <end position="306"/>
    </location>
</feature>
<name>A0A2R8ZTE0_PANPA</name>
<feature type="compositionally biased region" description="Basic and acidic residues" evidence="21">
    <location>
        <begin position="18"/>
        <end position="28"/>
    </location>
</feature>
<dbReference type="GO" id="GO:0008270">
    <property type="term" value="F:zinc ion binding"/>
    <property type="evidence" value="ECO:0007669"/>
    <property type="project" value="UniProtKB-KW"/>
</dbReference>
<keyword evidence="15 19" id="KW-0175">Coiled coil</keyword>
<evidence type="ECO:0000256" key="7">
    <source>
        <dbReference type="ARBA" id="ARBA00022679"/>
    </source>
</evidence>
<feature type="region of interest" description="Disordered" evidence="21">
    <location>
        <begin position="478"/>
        <end position="606"/>
    </location>
</feature>
<dbReference type="GO" id="GO:0016567">
    <property type="term" value="P:protein ubiquitination"/>
    <property type="evidence" value="ECO:0007669"/>
    <property type="project" value="UniProtKB-UniRule"/>
</dbReference>
<dbReference type="Pfam" id="PF00097">
    <property type="entry name" value="zf-C3HC4"/>
    <property type="match status" value="1"/>
</dbReference>
<dbReference type="GO" id="GO:0003730">
    <property type="term" value="F:mRNA 3'-UTR binding"/>
    <property type="evidence" value="ECO:0007669"/>
    <property type="project" value="UniProtKB-ARBA"/>
</dbReference>
<evidence type="ECO:0000313" key="24">
    <source>
        <dbReference type="Proteomes" id="UP000240080"/>
    </source>
</evidence>
<feature type="domain" description="RING-type" evidence="22">
    <location>
        <begin position="908"/>
        <end position="947"/>
    </location>
</feature>
<keyword evidence="7 19" id="KW-0808">Transferase</keyword>
<reference evidence="23" key="2">
    <citation type="submission" date="2025-08" db="UniProtKB">
        <authorList>
            <consortium name="Ensembl"/>
        </authorList>
    </citation>
    <scope>IDENTIFICATION</scope>
</reference>
<feature type="region of interest" description="Disordered" evidence="21">
    <location>
        <begin position="116"/>
        <end position="146"/>
    </location>
</feature>
<comment type="pathway">
    <text evidence="3 19">Protein modification; protein ubiquitination.</text>
</comment>
<dbReference type="CDD" id="cd16815">
    <property type="entry name" value="RING-HC_RNF40"/>
    <property type="match status" value="1"/>
</dbReference>
<dbReference type="GO" id="GO:0005634">
    <property type="term" value="C:nucleus"/>
    <property type="evidence" value="ECO:0007669"/>
    <property type="project" value="UniProtKB-SubCell"/>
</dbReference>
<evidence type="ECO:0000256" key="17">
    <source>
        <dbReference type="ARBA" id="ARBA00037123"/>
    </source>
</evidence>
<dbReference type="InterPro" id="IPR018957">
    <property type="entry name" value="Znf_C3HC4_RING-type"/>
</dbReference>
<comment type="catalytic activity">
    <reaction evidence="1 19">
        <text>S-ubiquitinyl-[E2 ubiquitin-conjugating enzyme]-L-cysteine + [acceptor protein]-L-lysine = [E2 ubiquitin-conjugating enzyme]-L-cysteine + N(6)-ubiquitinyl-[acceptor protein]-L-lysine.</text>
        <dbReference type="EC" id="2.3.2.27"/>
    </reaction>
</comment>
<comment type="subcellular location">
    <subcellularLocation>
        <location evidence="2 19">Nucleus</location>
    </subcellularLocation>
</comment>
<evidence type="ECO:0000256" key="3">
    <source>
        <dbReference type="ARBA" id="ARBA00004906"/>
    </source>
</evidence>
<keyword evidence="9 18" id="KW-0863">Zinc-finger</keyword>
<comment type="subunit">
    <text evidence="19">Component of the RNF20/40 complex (also known as BRE1 complex) probably composed of 2 copies of RNF20/BRE1A and 2 copies of RNF40/BRE1B. Interacts with UBE2E1/UBCH6.</text>
</comment>
<organism evidence="23 24">
    <name type="scientific">Pan paniscus</name>
    <name type="common">Pygmy chimpanzee</name>
    <name type="synonym">Bonobo</name>
    <dbReference type="NCBI Taxonomy" id="9597"/>
    <lineage>
        <taxon>Eukaryota</taxon>
        <taxon>Metazoa</taxon>
        <taxon>Chordata</taxon>
        <taxon>Craniata</taxon>
        <taxon>Vertebrata</taxon>
        <taxon>Euteleostomi</taxon>
        <taxon>Mammalia</taxon>
        <taxon>Eutheria</taxon>
        <taxon>Euarchontoglires</taxon>
        <taxon>Primates</taxon>
        <taxon>Haplorrhini</taxon>
        <taxon>Catarrhini</taxon>
        <taxon>Hominidae</taxon>
        <taxon>Pan</taxon>
    </lineage>
</organism>
<dbReference type="InterPro" id="IPR001841">
    <property type="entry name" value="Znf_RING"/>
</dbReference>
<evidence type="ECO:0000256" key="13">
    <source>
        <dbReference type="ARBA" id="ARBA00022853"/>
    </source>
</evidence>
<dbReference type="EC" id="2.3.2.27" evidence="19"/>
<feature type="region of interest" description="Disordered" evidence="21">
    <location>
        <begin position="1"/>
        <end position="32"/>
    </location>
</feature>
<dbReference type="InterPro" id="IPR013083">
    <property type="entry name" value="Znf_RING/FYVE/PHD"/>
</dbReference>
<dbReference type="EMBL" id="AJFE02021957">
    <property type="status" value="NOT_ANNOTATED_CDS"/>
    <property type="molecule type" value="Genomic_DNA"/>
</dbReference>
<dbReference type="AlphaFoldDB" id="A0A2R8ZTE0"/>
<dbReference type="FunFam" id="3.30.40.10:FF:000040">
    <property type="entry name" value="E3 ubiquitin protein ligase"/>
    <property type="match status" value="1"/>
</dbReference>
<evidence type="ECO:0000256" key="8">
    <source>
        <dbReference type="ARBA" id="ARBA00022723"/>
    </source>
</evidence>
<dbReference type="PROSITE" id="PS50089">
    <property type="entry name" value="ZF_RING_2"/>
    <property type="match status" value="1"/>
</dbReference>
<evidence type="ECO:0000313" key="23">
    <source>
        <dbReference type="Ensembl" id="ENSPPAP00000007820.1"/>
    </source>
</evidence>
<dbReference type="Ensembl" id="ENSPPAT00000030431.1">
    <property type="protein sequence ID" value="ENSPPAP00000007820.1"/>
    <property type="gene ID" value="ENSPPAG00000027105.1"/>
</dbReference>
<keyword evidence="10 19" id="KW-0833">Ubl conjugation pathway</keyword>
<dbReference type="GO" id="GO:0006325">
    <property type="term" value="P:chromatin organization"/>
    <property type="evidence" value="ECO:0007669"/>
    <property type="project" value="UniProtKB-KW"/>
</dbReference>
<evidence type="ECO:0000256" key="12">
    <source>
        <dbReference type="ARBA" id="ARBA00022843"/>
    </source>
</evidence>